<keyword evidence="7" id="KW-0675">Receptor</keyword>
<feature type="disulfide bond" evidence="9">
    <location>
        <begin position="50"/>
        <end position="65"/>
    </location>
</feature>
<dbReference type="InterPro" id="IPR051221">
    <property type="entry name" value="LDLR-related"/>
</dbReference>
<sequence length="93" mass="10625">MGLSRIRNYFFNITAIVLVLCVFIPLINGQCSSHHFRCRTNKCIPIAWQCDDENDCGDGSDELNCEARTCSDTEFVCNNGKCIPNRWQCDNEK</sequence>
<proteinExistence type="predicted"/>
<dbReference type="Gene3D" id="4.10.400.10">
    <property type="entry name" value="Low-density Lipoprotein Receptor"/>
    <property type="match status" value="2"/>
</dbReference>
<keyword evidence="6 9" id="KW-1015">Disulfide bond</keyword>
<protein>
    <submittedName>
        <fullName evidence="11">U2-Sparatoxin-Hju1a_1</fullName>
    </submittedName>
</protein>
<evidence type="ECO:0000256" key="10">
    <source>
        <dbReference type="SAM" id="SignalP"/>
    </source>
</evidence>
<keyword evidence="3" id="KW-0677">Repeat</keyword>
<dbReference type="InterPro" id="IPR023415">
    <property type="entry name" value="LDLR_class-A_CS"/>
</dbReference>
<keyword evidence="4" id="KW-1133">Transmembrane helix</keyword>
<keyword evidence="10" id="KW-0732">Signal</keyword>
<dbReference type="GO" id="GO:0016324">
    <property type="term" value="C:apical plasma membrane"/>
    <property type="evidence" value="ECO:0007669"/>
    <property type="project" value="TreeGrafter"/>
</dbReference>
<dbReference type="GO" id="GO:0042562">
    <property type="term" value="F:hormone binding"/>
    <property type="evidence" value="ECO:0007669"/>
    <property type="project" value="TreeGrafter"/>
</dbReference>
<feature type="signal peptide" evidence="10">
    <location>
        <begin position="1"/>
        <end position="29"/>
    </location>
</feature>
<evidence type="ECO:0000256" key="2">
    <source>
        <dbReference type="ARBA" id="ARBA00022692"/>
    </source>
</evidence>
<dbReference type="PROSITE" id="PS01209">
    <property type="entry name" value="LDLRA_1"/>
    <property type="match status" value="1"/>
</dbReference>
<evidence type="ECO:0000256" key="7">
    <source>
        <dbReference type="ARBA" id="ARBA00023170"/>
    </source>
</evidence>
<evidence type="ECO:0000256" key="9">
    <source>
        <dbReference type="PROSITE-ProRule" id="PRU00124"/>
    </source>
</evidence>
<feature type="chain" id="PRO_5020210296" evidence="10">
    <location>
        <begin position="30"/>
        <end position="93"/>
    </location>
</feature>
<dbReference type="InterPro" id="IPR036055">
    <property type="entry name" value="LDL_receptor-like_sf"/>
</dbReference>
<dbReference type="SMART" id="SM00192">
    <property type="entry name" value="LDLa"/>
    <property type="match status" value="2"/>
</dbReference>
<dbReference type="EMBL" id="HAHI01000837">
    <property type="protein sequence ID" value="SNX37900.1"/>
    <property type="molecule type" value="Transcribed_RNA"/>
</dbReference>
<dbReference type="Pfam" id="PF00057">
    <property type="entry name" value="Ldl_recept_a"/>
    <property type="match status" value="2"/>
</dbReference>
<dbReference type="SUPFAM" id="SSF57424">
    <property type="entry name" value="LDL receptor-like module"/>
    <property type="match status" value="2"/>
</dbReference>
<dbReference type="PANTHER" id="PTHR22722">
    <property type="entry name" value="LOW-DENSITY LIPOPROTEIN RECEPTOR-RELATED PROTEIN 2-RELATED"/>
    <property type="match status" value="1"/>
</dbReference>
<evidence type="ECO:0000313" key="11">
    <source>
        <dbReference type="EMBL" id="SNX37900.1"/>
    </source>
</evidence>
<dbReference type="PRINTS" id="PR00261">
    <property type="entry name" value="LDLRECEPTOR"/>
</dbReference>
<dbReference type="GO" id="GO:0006898">
    <property type="term" value="P:receptor-mediated endocytosis"/>
    <property type="evidence" value="ECO:0007669"/>
    <property type="project" value="TreeGrafter"/>
</dbReference>
<feature type="disulfide bond" evidence="9">
    <location>
        <begin position="31"/>
        <end position="43"/>
    </location>
</feature>
<evidence type="ECO:0000256" key="1">
    <source>
        <dbReference type="ARBA" id="ARBA00004167"/>
    </source>
</evidence>
<dbReference type="PANTHER" id="PTHR22722:SF15">
    <property type="entry name" value="LOW-DENSITY LIPOPROTEIN RECEPTOR-RELATED"/>
    <property type="match status" value="1"/>
</dbReference>
<keyword evidence="2" id="KW-0812">Transmembrane</keyword>
<dbReference type="GO" id="GO:0043235">
    <property type="term" value="C:receptor complex"/>
    <property type="evidence" value="ECO:0007669"/>
    <property type="project" value="TreeGrafter"/>
</dbReference>
<dbReference type="CDD" id="cd00112">
    <property type="entry name" value="LDLa"/>
    <property type="match status" value="2"/>
</dbReference>
<organism evidence="11">
    <name type="scientific">Heteropoda jugulans</name>
    <dbReference type="NCBI Taxonomy" id="1358901"/>
    <lineage>
        <taxon>Eukaryota</taxon>
        <taxon>Metazoa</taxon>
        <taxon>Ecdysozoa</taxon>
        <taxon>Arthropoda</taxon>
        <taxon>Chelicerata</taxon>
        <taxon>Arachnida</taxon>
        <taxon>Araneae</taxon>
        <taxon>Araneomorphae</taxon>
        <taxon>Entelegynae</taxon>
        <taxon>Dionycha</taxon>
        <taxon>Sparassidae</taxon>
        <taxon>Heteropoda</taxon>
    </lineage>
</organism>
<evidence type="ECO:0000256" key="3">
    <source>
        <dbReference type="ARBA" id="ARBA00022737"/>
    </source>
</evidence>
<evidence type="ECO:0000256" key="6">
    <source>
        <dbReference type="ARBA" id="ARBA00023157"/>
    </source>
</evidence>
<evidence type="ECO:0000256" key="8">
    <source>
        <dbReference type="ARBA" id="ARBA00023180"/>
    </source>
</evidence>
<comment type="subcellular location">
    <subcellularLocation>
        <location evidence="1">Membrane</location>
        <topology evidence="1">Single-pass membrane protein</topology>
    </subcellularLocation>
</comment>
<evidence type="ECO:0000256" key="4">
    <source>
        <dbReference type="ARBA" id="ARBA00022989"/>
    </source>
</evidence>
<accession>A0A4V2H9W6</accession>
<reference evidence="11" key="1">
    <citation type="submission" date="2017-05" db="EMBL/GenBank/DDBJ databases">
        <authorList>
            <person name="QRISCLOUD D."/>
        </authorList>
    </citation>
    <scope>NUCLEOTIDE SEQUENCE</scope>
</reference>
<evidence type="ECO:0000256" key="5">
    <source>
        <dbReference type="ARBA" id="ARBA00023136"/>
    </source>
</evidence>
<dbReference type="InterPro" id="IPR002172">
    <property type="entry name" value="LDrepeatLR_classA_rpt"/>
</dbReference>
<dbReference type="PROSITE" id="PS50068">
    <property type="entry name" value="LDLRA_2"/>
    <property type="match status" value="1"/>
</dbReference>
<dbReference type="FunFam" id="4.10.400.10:FF:000011">
    <property type="entry name" value="Low-density lipoprotein receptor-related protein 1"/>
    <property type="match status" value="1"/>
</dbReference>
<name>A0A4V2H9W6_9ARAC</name>
<feature type="disulfide bond" evidence="9">
    <location>
        <begin position="38"/>
        <end position="56"/>
    </location>
</feature>
<dbReference type="AlphaFoldDB" id="A0A4V2H9W6"/>
<keyword evidence="5" id="KW-0472">Membrane</keyword>
<reference evidence="11" key="2">
    <citation type="submission" date="2019-05" db="EMBL/GenBank/DDBJ databases">
        <title>Unravelling the molecular evolution of spider venoms.</title>
        <authorList>
            <person name="Pineda S."/>
        </authorList>
    </citation>
    <scope>NUCLEOTIDE SEQUENCE</scope>
</reference>
<keyword evidence="8" id="KW-0325">Glycoprotein</keyword>